<dbReference type="InterPro" id="IPR039421">
    <property type="entry name" value="Type_1_exporter"/>
</dbReference>
<dbReference type="PROSITE" id="PS50893">
    <property type="entry name" value="ABC_TRANSPORTER_2"/>
    <property type="match status" value="1"/>
</dbReference>
<keyword evidence="3" id="KW-0547">Nucleotide-binding</keyword>
<evidence type="ECO:0000259" key="8">
    <source>
        <dbReference type="PROSITE" id="PS50893"/>
    </source>
</evidence>
<dbReference type="SMART" id="SM00382">
    <property type="entry name" value="AAA"/>
    <property type="match status" value="1"/>
</dbReference>
<gene>
    <name evidence="10" type="ORF">LZ518_04485</name>
</gene>
<dbReference type="Gene3D" id="3.40.50.300">
    <property type="entry name" value="P-loop containing nucleotide triphosphate hydrolases"/>
    <property type="match status" value="1"/>
</dbReference>
<proteinExistence type="predicted"/>
<evidence type="ECO:0000256" key="1">
    <source>
        <dbReference type="ARBA" id="ARBA00004651"/>
    </source>
</evidence>
<dbReference type="Gene3D" id="1.20.1560.10">
    <property type="entry name" value="ABC transporter type 1, transmembrane domain"/>
    <property type="match status" value="1"/>
</dbReference>
<reference evidence="10" key="1">
    <citation type="submission" date="2022-05" db="EMBL/GenBank/DDBJ databases">
        <authorList>
            <person name="Jo J.-H."/>
            <person name="Im W.-T."/>
        </authorList>
    </citation>
    <scope>NUCLEOTIDE SEQUENCE</scope>
    <source>
        <strain evidence="10">RB56-2</strain>
    </source>
</reference>
<keyword evidence="4 10" id="KW-0067">ATP-binding</keyword>
<feature type="transmembrane region" description="Helical" evidence="7">
    <location>
        <begin position="81"/>
        <end position="102"/>
    </location>
</feature>
<dbReference type="InterPro" id="IPR003439">
    <property type="entry name" value="ABC_transporter-like_ATP-bd"/>
</dbReference>
<evidence type="ECO:0000256" key="2">
    <source>
        <dbReference type="ARBA" id="ARBA00022692"/>
    </source>
</evidence>
<dbReference type="SUPFAM" id="SSF90123">
    <property type="entry name" value="ABC transporter transmembrane region"/>
    <property type="match status" value="1"/>
</dbReference>
<dbReference type="GO" id="GO:0005524">
    <property type="term" value="F:ATP binding"/>
    <property type="evidence" value="ECO:0007669"/>
    <property type="project" value="UniProtKB-KW"/>
</dbReference>
<feature type="domain" description="ABC transmembrane type-1" evidence="9">
    <location>
        <begin position="65"/>
        <end position="327"/>
    </location>
</feature>
<dbReference type="RefSeq" id="WP_249914819.1">
    <property type="nucleotide sequence ID" value="NZ_JAMGBB010000001.1"/>
</dbReference>
<evidence type="ECO:0000256" key="3">
    <source>
        <dbReference type="ARBA" id="ARBA00022741"/>
    </source>
</evidence>
<dbReference type="PROSITE" id="PS00211">
    <property type="entry name" value="ABC_TRANSPORTER_1"/>
    <property type="match status" value="1"/>
</dbReference>
<keyword evidence="11" id="KW-1185">Reference proteome</keyword>
<evidence type="ECO:0000313" key="10">
    <source>
        <dbReference type="EMBL" id="MCL6740386.1"/>
    </source>
</evidence>
<keyword evidence="6 7" id="KW-0472">Membrane</keyword>
<dbReference type="Pfam" id="PF00005">
    <property type="entry name" value="ABC_tran"/>
    <property type="match status" value="1"/>
</dbReference>
<dbReference type="PROSITE" id="PS50929">
    <property type="entry name" value="ABC_TM1F"/>
    <property type="match status" value="1"/>
</dbReference>
<protein>
    <submittedName>
        <fullName evidence="10">ABC transporter ATP-binding protein/permease</fullName>
    </submittedName>
</protein>
<evidence type="ECO:0000256" key="4">
    <source>
        <dbReference type="ARBA" id="ARBA00022840"/>
    </source>
</evidence>
<comment type="caution">
    <text evidence="10">The sequence shown here is derived from an EMBL/GenBank/DDBJ whole genome shotgun (WGS) entry which is preliminary data.</text>
</comment>
<dbReference type="InterPro" id="IPR003593">
    <property type="entry name" value="AAA+_ATPase"/>
</dbReference>
<name>A0ABT0S7L4_9SPHN</name>
<dbReference type="SUPFAM" id="SSF52540">
    <property type="entry name" value="P-loop containing nucleoside triphosphate hydrolases"/>
    <property type="match status" value="1"/>
</dbReference>
<comment type="subcellular location">
    <subcellularLocation>
        <location evidence="1">Cell membrane</location>
        <topology evidence="1">Multi-pass membrane protein</topology>
    </subcellularLocation>
</comment>
<feature type="transmembrane region" description="Helical" evidence="7">
    <location>
        <begin position="160"/>
        <end position="179"/>
    </location>
</feature>
<organism evidence="10 11">
    <name type="scientific">Sphingomonas brevis</name>
    <dbReference type="NCBI Taxonomy" id="2908206"/>
    <lineage>
        <taxon>Bacteria</taxon>
        <taxon>Pseudomonadati</taxon>
        <taxon>Pseudomonadota</taxon>
        <taxon>Alphaproteobacteria</taxon>
        <taxon>Sphingomonadales</taxon>
        <taxon>Sphingomonadaceae</taxon>
        <taxon>Sphingomonas</taxon>
    </lineage>
</organism>
<feature type="transmembrane region" description="Helical" evidence="7">
    <location>
        <begin position="185"/>
        <end position="202"/>
    </location>
</feature>
<sequence length="580" mass="62000">MPESLGEELKIIARTMSRIRRRQLALLALLMPATAIAEMLMVAAIVPFLSQLAGSGLASTKITQLTDVLDGLGGLVRADPLIVTAVAFMIAVSVTAMLRLALSWLSQRFSFGLGQDLDVEIQRRLIHQPYLFHVQRHSSEFLAALDKVDFLVFSTALQGLQSLSSALISLFVFGVLLAIDPLSATLAALLIGSFYGAAMLVARRRLTVDAAVIREAFEARLKSAQDSLGGIRDILLDRSQRARVENFRAIDARFMSARARAAFLVAAPRILVEAFGLALIAVLAVAISRQPNGLIAALPVLGALSLGAQRLLPLMSQLYSGWANLAASRPIIGEVAELINLPIADDSEDIQPIPLTTSIELDCVCFQYADRGQPAVEEISLKIPKGSRTAITGKTGSGKSTLADLLMGLIEPSKGKILIDGEELAGSRLAAWRRSVAHVPQAIFLTDDSVAANIALSVDGAEIDMDRIRRAAAIAQVTEFADALPDGFQTKIGERGARVSGGQRQRLALARAIYKNAPVLVLDEATSALDDETEAAVLKTLGTLQAQGCTIVIVAHRRSTIEGCDRIVRLAQGRLVADDG</sequence>
<dbReference type="InterPro" id="IPR027417">
    <property type="entry name" value="P-loop_NTPase"/>
</dbReference>
<keyword evidence="2 7" id="KW-0812">Transmembrane</keyword>
<feature type="transmembrane region" description="Helical" evidence="7">
    <location>
        <begin position="24"/>
        <end position="49"/>
    </location>
</feature>
<feature type="transmembrane region" description="Helical" evidence="7">
    <location>
        <begin position="261"/>
        <end position="287"/>
    </location>
</feature>
<dbReference type="InterPro" id="IPR036640">
    <property type="entry name" value="ABC1_TM_sf"/>
</dbReference>
<accession>A0ABT0S7L4</accession>
<evidence type="ECO:0000256" key="6">
    <source>
        <dbReference type="ARBA" id="ARBA00023136"/>
    </source>
</evidence>
<keyword evidence="5 7" id="KW-1133">Transmembrane helix</keyword>
<evidence type="ECO:0000259" key="9">
    <source>
        <dbReference type="PROSITE" id="PS50929"/>
    </source>
</evidence>
<evidence type="ECO:0000256" key="5">
    <source>
        <dbReference type="ARBA" id="ARBA00022989"/>
    </source>
</evidence>
<evidence type="ECO:0000256" key="7">
    <source>
        <dbReference type="SAM" id="Phobius"/>
    </source>
</evidence>
<dbReference type="InterPro" id="IPR017871">
    <property type="entry name" value="ABC_transporter-like_CS"/>
</dbReference>
<evidence type="ECO:0000313" key="11">
    <source>
        <dbReference type="Proteomes" id="UP001165383"/>
    </source>
</evidence>
<dbReference type="EMBL" id="JAMGBB010000001">
    <property type="protein sequence ID" value="MCL6740386.1"/>
    <property type="molecule type" value="Genomic_DNA"/>
</dbReference>
<dbReference type="InterPro" id="IPR011527">
    <property type="entry name" value="ABC1_TM_dom"/>
</dbReference>
<dbReference type="Proteomes" id="UP001165383">
    <property type="component" value="Unassembled WGS sequence"/>
</dbReference>
<dbReference type="PANTHER" id="PTHR24221">
    <property type="entry name" value="ATP-BINDING CASSETTE SUB-FAMILY B"/>
    <property type="match status" value="1"/>
</dbReference>
<feature type="domain" description="ABC transporter" evidence="8">
    <location>
        <begin position="359"/>
        <end position="580"/>
    </location>
</feature>
<dbReference type="PANTHER" id="PTHR24221:SF654">
    <property type="entry name" value="ATP-BINDING CASSETTE SUB-FAMILY B MEMBER 6"/>
    <property type="match status" value="1"/>
</dbReference>